<dbReference type="GO" id="GO:0016740">
    <property type="term" value="F:transferase activity"/>
    <property type="evidence" value="ECO:0007669"/>
    <property type="project" value="UniProtKB-KW"/>
</dbReference>
<dbReference type="InterPro" id="IPR036249">
    <property type="entry name" value="Thioredoxin-like_sf"/>
</dbReference>
<dbReference type="SFLD" id="SFLDS00019">
    <property type="entry name" value="Glutathione_Transferase_(cytos"/>
    <property type="match status" value="1"/>
</dbReference>
<organism evidence="3 4">
    <name type="scientific">Marinomonas communis</name>
    <dbReference type="NCBI Taxonomy" id="28254"/>
    <lineage>
        <taxon>Bacteria</taxon>
        <taxon>Pseudomonadati</taxon>
        <taxon>Pseudomonadota</taxon>
        <taxon>Gammaproteobacteria</taxon>
        <taxon>Oceanospirillales</taxon>
        <taxon>Oceanospirillaceae</taxon>
        <taxon>Marinomonas</taxon>
    </lineage>
</organism>
<evidence type="ECO:0000259" key="2">
    <source>
        <dbReference type="PROSITE" id="PS50405"/>
    </source>
</evidence>
<dbReference type="OrthoDB" id="9813092at2"/>
<dbReference type="CDD" id="cd03196">
    <property type="entry name" value="GST_C_5"/>
    <property type="match status" value="1"/>
</dbReference>
<accession>A0A4R6XCP2</accession>
<gene>
    <name evidence="3" type="ORF">C8D85_1288</name>
</gene>
<dbReference type="Pfam" id="PF13417">
    <property type="entry name" value="GST_N_3"/>
    <property type="match status" value="1"/>
</dbReference>
<evidence type="ECO:0000259" key="1">
    <source>
        <dbReference type="PROSITE" id="PS50404"/>
    </source>
</evidence>
<dbReference type="SUPFAM" id="SSF47616">
    <property type="entry name" value="GST C-terminal domain-like"/>
    <property type="match status" value="1"/>
</dbReference>
<dbReference type="PANTHER" id="PTHR43968:SF6">
    <property type="entry name" value="GLUTATHIONE S-TRANSFERASE OMEGA"/>
    <property type="match status" value="1"/>
</dbReference>
<dbReference type="RefSeq" id="WP_133560714.1">
    <property type="nucleotide sequence ID" value="NZ_SNZA01000001.1"/>
</dbReference>
<feature type="domain" description="GST C-terminal" evidence="2">
    <location>
        <begin position="88"/>
        <end position="209"/>
    </location>
</feature>
<sequence>MPAILYSFRRCPYAMRARYTLALLSQSVELREVVLKNKPEALLKLGGRSTVPQLIVDGKRYPESFDIMMWAINQAPASSMSLQLWPQSKVMQTKIQTWVSYNDHCFKYWLDRYKYADRYPEFTEEFYRQKGERFLKRLDVRLSRYPYLMGESMTLADVAIFPFIRQFAGVKPTWFADSNYPNLKRWLSGFVDGKEFAAIMSKYEPWQEGQPTIIFPTHLNS</sequence>
<evidence type="ECO:0000313" key="3">
    <source>
        <dbReference type="EMBL" id="TDR15909.1"/>
    </source>
</evidence>
<dbReference type="PROSITE" id="PS51354">
    <property type="entry name" value="GLUTAREDOXIN_2"/>
    <property type="match status" value="1"/>
</dbReference>
<dbReference type="SFLD" id="SFLDG00358">
    <property type="entry name" value="Main_(cytGST)"/>
    <property type="match status" value="1"/>
</dbReference>
<dbReference type="PROSITE" id="PS50405">
    <property type="entry name" value="GST_CTER"/>
    <property type="match status" value="1"/>
</dbReference>
<dbReference type="InterPro" id="IPR010987">
    <property type="entry name" value="Glutathione-S-Trfase_C-like"/>
</dbReference>
<feature type="domain" description="GST N-terminal" evidence="1">
    <location>
        <begin position="1"/>
        <end position="79"/>
    </location>
</feature>
<dbReference type="Gene3D" id="3.40.30.10">
    <property type="entry name" value="Glutaredoxin"/>
    <property type="match status" value="1"/>
</dbReference>
<dbReference type="PANTHER" id="PTHR43968">
    <property type="match status" value="1"/>
</dbReference>
<proteinExistence type="predicted"/>
<comment type="caution">
    <text evidence="3">The sequence shown here is derived from an EMBL/GenBank/DDBJ whole genome shotgun (WGS) entry which is preliminary data.</text>
</comment>
<dbReference type="InterPro" id="IPR050983">
    <property type="entry name" value="GST_Omega/HSP26"/>
</dbReference>
<dbReference type="Proteomes" id="UP000295729">
    <property type="component" value="Unassembled WGS sequence"/>
</dbReference>
<evidence type="ECO:0000313" key="4">
    <source>
        <dbReference type="Proteomes" id="UP000295729"/>
    </source>
</evidence>
<dbReference type="GO" id="GO:0005737">
    <property type="term" value="C:cytoplasm"/>
    <property type="evidence" value="ECO:0007669"/>
    <property type="project" value="TreeGrafter"/>
</dbReference>
<dbReference type="InterPro" id="IPR004045">
    <property type="entry name" value="Glutathione_S-Trfase_N"/>
</dbReference>
<dbReference type="InterPro" id="IPR040079">
    <property type="entry name" value="Glutathione_S-Trfase"/>
</dbReference>
<keyword evidence="3" id="KW-0808">Transferase</keyword>
<dbReference type="PROSITE" id="PS50404">
    <property type="entry name" value="GST_NTER"/>
    <property type="match status" value="1"/>
</dbReference>
<dbReference type="SUPFAM" id="SSF52833">
    <property type="entry name" value="Thioredoxin-like"/>
    <property type="match status" value="1"/>
</dbReference>
<name>A0A4R6XCP2_9GAMM</name>
<dbReference type="Pfam" id="PF13410">
    <property type="entry name" value="GST_C_2"/>
    <property type="match status" value="1"/>
</dbReference>
<keyword evidence="4" id="KW-1185">Reference proteome</keyword>
<dbReference type="EMBL" id="SNZA01000001">
    <property type="protein sequence ID" value="TDR15909.1"/>
    <property type="molecule type" value="Genomic_DNA"/>
</dbReference>
<dbReference type="InterPro" id="IPR036282">
    <property type="entry name" value="Glutathione-S-Trfase_C_sf"/>
</dbReference>
<dbReference type="Gene3D" id="1.20.1050.10">
    <property type="match status" value="1"/>
</dbReference>
<dbReference type="AlphaFoldDB" id="A0A4R6XCP2"/>
<protein>
    <submittedName>
        <fullName evidence="3">Glutathione S-transferase</fullName>
    </submittedName>
</protein>
<reference evidence="3 4" key="1">
    <citation type="submission" date="2019-03" db="EMBL/GenBank/DDBJ databases">
        <title>Genomic Encyclopedia of Type Strains, Phase IV (KMG-IV): sequencing the most valuable type-strain genomes for metagenomic binning, comparative biology and taxonomic classification.</title>
        <authorList>
            <person name="Goeker M."/>
        </authorList>
    </citation>
    <scope>NUCLEOTIDE SEQUENCE [LARGE SCALE GENOMIC DNA]</scope>
    <source>
        <strain evidence="3 4">DSM 5604</strain>
    </source>
</reference>